<evidence type="ECO:0000259" key="6">
    <source>
        <dbReference type="SMART" id="SM00382"/>
    </source>
</evidence>
<evidence type="ECO:0000256" key="3">
    <source>
        <dbReference type="ARBA" id="ARBA00022840"/>
    </source>
</evidence>
<proteinExistence type="predicted"/>
<dbReference type="GO" id="GO:0016887">
    <property type="term" value="F:ATP hydrolysis activity"/>
    <property type="evidence" value="ECO:0007669"/>
    <property type="project" value="InterPro"/>
</dbReference>
<dbReference type="CDD" id="cd19499">
    <property type="entry name" value="RecA-like_ClpB_Hsp104-like"/>
    <property type="match status" value="1"/>
</dbReference>
<dbReference type="CDD" id="cd00009">
    <property type="entry name" value="AAA"/>
    <property type="match status" value="1"/>
</dbReference>
<comment type="caution">
    <text evidence="8">The sequence shown here is derived from an EMBL/GenBank/DDBJ whole genome shotgun (WGS) entry which is preliminary data.</text>
</comment>
<feature type="domain" description="AAA+ ATPase" evidence="6">
    <location>
        <begin position="560"/>
        <end position="714"/>
    </location>
</feature>
<dbReference type="GO" id="GO:0005524">
    <property type="term" value="F:ATP binding"/>
    <property type="evidence" value="ECO:0007669"/>
    <property type="project" value="UniProtKB-KW"/>
</dbReference>
<dbReference type="Pfam" id="PF17871">
    <property type="entry name" value="AAA_lid_9"/>
    <property type="match status" value="1"/>
</dbReference>
<evidence type="ECO:0000256" key="4">
    <source>
        <dbReference type="ARBA" id="ARBA00023186"/>
    </source>
</evidence>
<evidence type="ECO:0000256" key="5">
    <source>
        <dbReference type="SAM" id="Phobius"/>
    </source>
</evidence>
<dbReference type="PRINTS" id="PR00300">
    <property type="entry name" value="CLPPROTEASEA"/>
</dbReference>
<feature type="transmembrane region" description="Helical" evidence="5">
    <location>
        <begin position="12"/>
        <end position="37"/>
    </location>
</feature>
<keyword evidence="5" id="KW-0812">Transmembrane</keyword>
<organism evidence="8 9">
    <name type="scientific">Candidatus Gottesmanbacteria bacterium RIFCSPHIGHO2_01_FULL_40_15</name>
    <dbReference type="NCBI Taxonomy" id="1798376"/>
    <lineage>
        <taxon>Bacteria</taxon>
        <taxon>Candidatus Gottesmaniibacteriota</taxon>
    </lineage>
</organism>
<keyword evidence="5" id="KW-0472">Membrane</keyword>
<dbReference type="GO" id="GO:0005737">
    <property type="term" value="C:cytoplasm"/>
    <property type="evidence" value="ECO:0007669"/>
    <property type="project" value="TreeGrafter"/>
</dbReference>
<dbReference type="Pfam" id="PF07724">
    <property type="entry name" value="AAA_2"/>
    <property type="match status" value="1"/>
</dbReference>
<keyword evidence="2" id="KW-0547">Nucleotide-binding</keyword>
<evidence type="ECO:0000256" key="2">
    <source>
        <dbReference type="ARBA" id="ARBA00022741"/>
    </source>
</evidence>
<dbReference type="Gene3D" id="3.40.50.300">
    <property type="entry name" value="P-loop containing nucleotide triphosphate hydrolases"/>
    <property type="match status" value="2"/>
</dbReference>
<reference evidence="8 9" key="1">
    <citation type="journal article" date="2016" name="Nat. Commun.">
        <title>Thousands of microbial genomes shed light on interconnected biogeochemical processes in an aquifer system.</title>
        <authorList>
            <person name="Anantharaman K."/>
            <person name="Brown C.T."/>
            <person name="Hug L.A."/>
            <person name="Sharon I."/>
            <person name="Castelle C.J."/>
            <person name="Probst A.J."/>
            <person name="Thomas B.C."/>
            <person name="Singh A."/>
            <person name="Wilkins M.J."/>
            <person name="Karaoz U."/>
            <person name="Brodie E.L."/>
            <person name="Williams K.H."/>
            <person name="Hubbard S.S."/>
            <person name="Banfield J.F."/>
        </authorList>
    </citation>
    <scope>NUCLEOTIDE SEQUENCE [LARGE SCALE GENOMIC DNA]</scope>
</reference>
<evidence type="ECO:0000256" key="1">
    <source>
        <dbReference type="ARBA" id="ARBA00022737"/>
    </source>
</evidence>
<dbReference type="InterPro" id="IPR027417">
    <property type="entry name" value="P-loop_NTPase"/>
</dbReference>
<evidence type="ECO:0000313" key="8">
    <source>
        <dbReference type="EMBL" id="OGG05632.1"/>
    </source>
</evidence>
<dbReference type="EMBL" id="MFJF01000028">
    <property type="protein sequence ID" value="OGG05632.1"/>
    <property type="molecule type" value="Genomic_DNA"/>
</dbReference>
<dbReference type="PANTHER" id="PTHR11638">
    <property type="entry name" value="ATP-DEPENDENT CLP PROTEASE"/>
    <property type="match status" value="1"/>
</dbReference>
<dbReference type="SMART" id="SM01086">
    <property type="entry name" value="ClpB_D2-small"/>
    <property type="match status" value="1"/>
</dbReference>
<dbReference type="SMART" id="SM00382">
    <property type="entry name" value="AAA"/>
    <property type="match status" value="2"/>
</dbReference>
<feature type="transmembrane region" description="Helical" evidence="5">
    <location>
        <begin position="83"/>
        <end position="106"/>
    </location>
</feature>
<evidence type="ECO:0008006" key="10">
    <source>
        <dbReference type="Google" id="ProtNLM"/>
    </source>
</evidence>
<dbReference type="InterPro" id="IPR041546">
    <property type="entry name" value="ClpA/ClpB_AAA_lid"/>
</dbReference>
<dbReference type="Gene3D" id="1.10.8.60">
    <property type="match status" value="2"/>
</dbReference>
<feature type="transmembrane region" description="Helical" evidence="5">
    <location>
        <begin position="57"/>
        <end position="77"/>
    </location>
</feature>
<dbReference type="AlphaFoldDB" id="A0A1F5Z0H9"/>
<keyword evidence="1" id="KW-0677">Repeat</keyword>
<keyword evidence="3" id="KW-0067">ATP-binding</keyword>
<name>A0A1F5Z0H9_9BACT</name>
<keyword evidence="5" id="KW-1133">Transmembrane helix</keyword>
<evidence type="ECO:0000313" key="9">
    <source>
        <dbReference type="Proteomes" id="UP000177354"/>
    </source>
</evidence>
<dbReference type="InterPro" id="IPR003593">
    <property type="entry name" value="AAA+_ATPase"/>
</dbReference>
<dbReference type="Proteomes" id="UP000177354">
    <property type="component" value="Unassembled WGS sequence"/>
</dbReference>
<dbReference type="GO" id="GO:0034605">
    <property type="term" value="P:cellular response to heat"/>
    <property type="evidence" value="ECO:0007669"/>
    <property type="project" value="TreeGrafter"/>
</dbReference>
<dbReference type="InterPro" id="IPR001270">
    <property type="entry name" value="ClpA/B"/>
</dbReference>
<sequence length="813" mass="92183">MEKYLDWHYKIYWPRLLTVLFNLPVFPIYFFSVPLHLKTLFTPWKRQIISRKRGFHIDDILSVLAFNIISAVIGFMLRTSVIFYGLILSLILPVLFLPVVLIWPLIPFITYPIYLERHITCEEEFEKILQSNGLKIQILKFCRSRTGSFILLRLGINPQAFIKLINTAGENSEAASAQTIEEFLTKICQYPPLRDEFSALKIKPGQLLECFYWNQNIEKSKETDLILSLKRIKSLSGIGVDWAYGYTVKLDKFSEDLIKKPTPYPLLLGLEKEISQMEQALLKSENNNILIIGEPGMARHVLVSTFAHQLVAGNCGPGLSHKRILQLDMHAVFSEAGGKDKIKPLFSDLLDEALFAGNIILFIDEIDKYFAQGEGRTDLTDVLEKFALSRIGIIGVTTFDEYHGFIEPNPILGKLFNKIQLQPPASSQVAADLKYSIMPVLEKKYPVIITLQALEKTVNDSDRYLSQTPFPGKAVELLEEVVIHKTSRGKMEFLKGEDIDSYLSSKLNLPLGNPEEREKEKLINIEDLLHRKIINQNRAIKLIASALRRSRLNISSNSKPVGSFLFLGPTGVGKTETAKALSEIYFESPQNMNRFDMSQYQGEDGLKRLIGSKGQTGELTSKLREKPFSLLLFDEIEKAPPLILNLFLTLLDEGYITDGNGKKIDCRNSIIIATSNAGSEFIREKLISQTSPSDLHQNVVDHILEKKIFSPEFFNRFDATVVYTPLSEGQLREVAKLMLENLNRRLSKKEISLAVTPELVSYLARLGSNLEFGARSIRREIESSIEDDIAKKLLDGKIEKNHPVNFDIPVKSN</sequence>
<protein>
    <recommendedName>
        <fullName evidence="10">Sigma-54 factor interaction domain-containing protein</fullName>
    </recommendedName>
</protein>
<feature type="domain" description="Clp ATPase C-terminal" evidence="7">
    <location>
        <begin position="726"/>
        <end position="811"/>
    </location>
</feature>
<dbReference type="InterPro" id="IPR019489">
    <property type="entry name" value="Clp_ATPase_C"/>
</dbReference>
<dbReference type="Pfam" id="PF10431">
    <property type="entry name" value="ClpB_D2-small"/>
    <property type="match status" value="1"/>
</dbReference>
<evidence type="ECO:0000259" key="7">
    <source>
        <dbReference type="SMART" id="SM01086"/>
    </source>
</evidence>
<feature type="domain" description="AAA+ ATPase" evidence="6">
    <location>
        <begin position="285"/>
        <end position="425"/>
    </location>
</feature>
<dbReference type="InterPro" id="IPR003959">
    <property type="entry name" value="ATPase_AAA_core"/>
</dbReference>
<keyword evidence="4" id="KW-0143">Chaperone</keyword>
<dbReference type="SUPFAM" id="SSF52540">
    <property type="entry name" value="P-loop containing nucleoside triphosphate hydrolases"/>
    <property type="match status" value="2"/>
</dbReference>
<dbReference type="PANTHER" id="PTHR11638:SF18">
    <property type="entry name" value="HEAT SHOCK PROTEIN 104"/>
    <property type="match status" value="1"/>
</dbReference>
<gene>
    <name evidence="8" type="ORF">A2777_00425</name>
</gene>
<dbReference type="InterPro" id="IPR050130">
    <property type="entry name" value="ClpA_ClpB"/>
</dbReference>
<accession>A0A1F5Z0H9</accession>